<evidence type="ECO:0000256" key="1">
    <source>
        <dbReference type="ARBA" id="ARBA00022741"/>
    </source>
</evidence>
<reference evidence="5" key="2">
    <citation type="submission" date="2014-07" db="EMBL/GenBank/DDBJ databases">
        <authorList>
            <person name="Hull J."/>
        </authorList>
    </citation>
    <scope>NUCLEOTIDE SEQUENCE</scope>
</reference>
<reference evidence="5" key="1">
    <citation type="journal article" date="2014" name="PLoS ONE">
        <title>Transcriptome-Based Identification of ABC Transporters in the Western Tarnished Plant Bug Lygus hesperus.</title>
        <authorList>
            <person name="Hull J.J."/>
            <person name="Chaney K."/>
            <person name="Geib S.M."/>
            <person name="Fabrick J.A."/>
            <person name="Brent C.S."/>
            <person name="Walsh D."/>
            <person name="Lavine L.C."/>
        </authorList>
    </citation>
    <scope>NUCLEOTIDE SEQUENCE</scope>
</reference>
<dbReference type="GO" id="GO:0006367">
    <property type="term" value="P:transcription initiation at RNA polymerase II promoter"/>
    <property type="evidence" value="ECO:0007669"/>
    <property type="project" value="TreeGrafter"/>
</dbReference>
<dbReference type="PANTHER" id="PTHR11274:SF0">
    <property type="entry name" value="GENERAL TRANSCRIPTION AND DNA REPAIR FACTOR IIH HELICASE SUBUNIT XPB"/>
    <property type="match status" value="1"/>
</dbReference>
<proteinExistence type="predicted"/>
<gene>
    <name evidence="5" type="primary">RAD25</name>
    <name evidence="5" type="ORF">CM83_14978</name>
</gene>
<keyword evidence="2" id="KW-0378">Hydrolase</keyword>
<dbReference type="InterPro" id="IPR050615">
    <property type="entry name" value="ATP-dep_DNA_Helicase"/>
</dbReference>
<keyword evidence="3 5" id="KW-0347">Helicase</keyword>
<dbReference type="EMBL" id="GBHO01017764">
    <property type="protein sequence ID" value="JAG25840.1"/>
    <property type="molecule type" value="Transcribed_RNA"/>
</dbReference>
<dbReference type="PANTHER" id="PTHR11274">
    <property type="entry name" value="RAD25/XP-B DNA REPAIR HELICASE"/>
    <property type="match status" value="1"/>
</dbReference>
<dbReference type="GO" id="GO:0097550">
    <property type="term" value="C:transcription preinitiation complex"/>
    <property type="evidence" value="ECO:0007669"/>
    <property type="project" value="TreeGrafter"/>
</dbReference>
<keyword evidence="1" id="KW-0547">Nucleotide-binding</keyword>
<evidence type="ECO:0000256" key="3">
    <source>
        <dbReference type="ARBA" id="ARBA00022806"/>
    </source>
</evidence>
<evidence type="ECO:0000256" key="4">
    <source>
        <dbReference type="ARBA" id="ARBA00022840"/>
    </source>
</evidence>
<organism evidence="5">
    <name type="scientific">Lygus hesperus</name>
    <name type="common">Western plant bug</name>
    <dbReference type="NCBI Taxonomy" id="30085"/>
    <lineage>
        <taxon>Eukaryota</taxon>
        <taxon>Metazoa</taxon>
        <taxon>Ecdysozoa</taxon>
        <taxon>Arthropoda</taxon>
        <taxon>Hexapoda</taxon>
        <taxon>Insecta</taxon>
        <taxon>Pterygota</taxon>
        <taxon>Neoptera</taxon>
        <taxon>Paraneoptera</taxon>
        <taxon>Hemiptera</taxon>
        <taxon>Heteroptera</taxon>
        <taxon>Panheteroptera</taxon>
        <taxon>Cimicomorpha</taxon>
        <taxon>Miridae</taxon>
        <taxon>Mirini</taxon>
        <taxon>Lygus</taxon>
    </lineage>
</organism>
<sequence>MLLGDAVIASATLTQPAQVERAMFAWDEVVASYSYFVLQSRNMGKVIAARCVVLGLPIQQQYDYERDTTVRTAYFSLRSQTRPRGYQVEAVEAATKDGTLNSGCLLLPCGAGKTLLGVMLMCKVRKPTLVVCAGAVSVEQ</sequence>
<dbReference type="GO" id="GO:0005524">
    <property type="term" value="F:ATP binding"/>
    <property type="evidence" value="ECO:0007669"/>
    <property type="project" value="UniProtKB-KW"/>
</dbReference>
<dbReference type="GO" id="GO:0000112">
    <property type="term" value="C:nucleotide-excision repair factor 3 complex"/>
    <property type="evidence" value="ECO:0007669"/>
    <property type="project" value="TreeGrafter"/>
</dbReference>
<dbReference type="Gene3D" id="3.40.50.300">
    <property type="entry name" value="P-loop containing nucleotide triphosphate hydrolases"/>
    <property type="match status" value="1"/>
</dbReference>
<keyword evidence="4" id="KW-0067">ATP-binding</keyword>
<evidence type="ECO:0000256" key="2">
    <source>
        <dbReference type="ARBA" id="ARBA00022801"/>
    </source>
</evidence>
<protein>
    <submittedName>
        <fullName evidence="5">Putative DNA repair helicase RAD25-like protein</fullName>
    </submittedName>
</protein>
<dbReference type="InterPro" id="IPR027417">
    <property type="entry name" value="P-loop_NTPase"/>
</dbReference>
<dbReference type="SUPFAM" id="SSF52540">
    <property type="entry name" value="P-loop containing nucleoside triphosphate hydrolases"/>
    <property type="match status" value="1"/>
</dbReference>
<accession>A0A0A9Y8H1</accession>
<dbReference type="GO" id="GO:0016787">
    <property type="term" value="F:hydrolase activity"/>
    <property type="evidence" value="ECO:0007669"/>
    <property type="project" value="UniProtKB-KW"/>
</dbReference>
<dbReference type="GO" id="GO:0043138">
    <property type="term" value="F:3'-5' DNA helicase activity"/>
    <property type="evidence" value="ECO:0007669"/>
    <property type="project" value="TreeGrafter"/>
</dbReference>
<evidence type="ECO:0000313" key="5">
    <source>
        <dbReference type="EMBL" id="JAG25840.1"/>
    </source>
</evidence>
<dbReference type="GO" id="GO:0005675">
    <property type="term" value="C:transcription factor TFIIH holo complex"/>
    <property type="evidence" value="ECO:0007669"/>
    <property type="project" value="TreeGrafter"/>
</dbReference>
<dbReference type="AlphaFoldDB" id="A0A0A9Y8H1"/>
<name>A0A0A9Y8H1_LYGHE</name>